<feature type="region of interest" description="Disordered" evidence="1">
    <location>
        <begin position="204"/>
        <end position="232"/>
    </location>
</feature>
<dbReference type="InterPro" id="IPR036770">
    <property type="entry name" value="Ankyrin_rpt-contain_sf"/>
</dbReference>
<dbReference type="GO" id="GO:0009116">
    <property type="term" value="P:nucleoside metabolic process"/>
    <property type="evidence" value="ECO:0007669"/>
    <property type="project" value="InterPro"/>
</dbReference>
<dbReference type="InterPro" id="IPR000845">
    <property type="entry name" value="Nucleoside_phosphorylase_d"/>
</dbReference>
<dbReference type="OrthoDB" id="3682750at2759"/>
<keyword evidence="4" id="KW-1185">Reference proteome</keyword>
<protein>
    <recommendedName>
        <fullName evidence="2">Nucleoside phosphorylase domain-containing protein</fullName>
    </recommendedName>
</protein>
<evidence type="ECO:0000256" key="1">
    <source>
        <dbReference type="SAM" id="MobiDB-lite"/>
    </source>
</evidence>
<dbReference type="Pfam" id="PF01048">
    <property type="entry name" value="PNP_UDP_1"/>
    <property type="match status" value="1"/>
</dbReference>
<organism evidence="3 4">
    <name type="scientific">Decorospora gaudefroyi</name>
    <dbReference type="NCBI Taxonomy" id="184978"/>
    <lineage>
        <taxon>Eukaryota</taxon>
        <taxon>Fungi</taxon>
        <taxon>Dikarya</taxon>
        <taxon>Ascomycota</taxon>
        <taxon>Pezizomycotina</taxon>
        <taxon>Dothideomycetes</taxon>
        <taxon>Pleosporomycetidae</taxon>
        <taxon>Pleosporales</taxon>
        <taxon>Pleosporineae</taxon>
        <taxon>Pleosporaceae</taxon>
        <taxon>Decorospora</taxon>
    </lineage>
</organism>
<reference evidence="3" key="1">
    <citation type="submission" date="2020-01" db="EMBL/GenBank/DDBJ databases">
        <authorList>
            <consortium name="DOE Joint Genome Institute"/>
            <person name="Haridas S."/>
            <person name="Albert R."/>
            <person name="Binder M."/>
            <person name="Bloem J."/>
            <person name="Labutti K."/>
            <person name="Salamov A."/>
            <person name="Andreopoulos B."/>
            <person name="Baker S.E."/>
            <person name="Barry K."/>
            <person name="Bills G."/>
            <person name="Bluhm B.H."/>
            <person name="Cannon C."/>
            <person name="Castanera R."/>
            <person name="Culley D.E."/>
            <person name="Daum C."/>
            <person name="Ezra D."/>
            <person name="Gonzalez J.B."/>
            <person name="Henrissat B."/>
            <person name="Kuo A."/>
            <person name="Liang C."/>
            <person name="Lipzen A."/>
            <person name="Lutzoni F."/>
            <person name="Magnuson J."/>
            <person name="Mondo S."/>
            <person name="Nolan M."/>
            <person name="Ohm R."/>
            <person name="Pangilinan J."/>
            <person name="Park H.-J."/>
            <person name="Ramirez L."/>
            <person name="Alfaro M."/>
            <person name="Sun H."/>
            <person name="Tritt A."/>
            <person name="Yoshinaga Y."/>
            <person name="Zwiers L.-H."/>
            <person name="Turgeon B.G."/>
            <person name="Goodwin S.B."/>
            <person name="Spatafora J.W."/>
            <person name="Crous P.W."/>
            <person name="Grigoriev I.V."/>
        </authorList>
    </citation>
    <scope>NUCLEOTIDE SEQUENCE</scope>
    <source>
        <strain evidence="3">P77</strain>
    </source>
</reference>
<dbReference type="InterPro" id="IPR035994">
    <property type="entry name" value="Nucleoside_phosphorylase_sf"/>
</dbReference>
<dbReference type="SUPFAM" id="SSF53167">
    <property type="entry name" value="Purine and uridine phosphorylases"/>
    <property type="match status" value="1"/>
</dbReference>
<evidence type="ECO:0000313" key="3">
    <source>
        <dbReference type="EMBL" id="KAF1830093.1"/>
    </source>
</evidence>
<feature type="domain" description="Nucleoside phosphorylase" evidence="2">
    <location>
        <begin position="1033"/>
        <end position="1303"/>
    </location>
</feature>
<dbReference type="PANTHER" id="PTHR46082">
    <property type="entry name" value="ATP/GTP-BINDING PROTEIN-RELATED"/>
    <property type="match status" value="1"/>
</dbReference>
<gene>
    <name evidence="3" type="ORF">BDW02DRAFT_508426</name>
</gene>
<feature type="region of interest" description="Disordered" evidence="1">
    <location>
        <begin position="955"/>
        <end position="1004"/>
    </location>
</feature>
<evidence type="ECO:0000313" key="4">
    <source>
        <dbReference type="Proteomes" id="UP000800040"/>
    </source>
</evidence>
<dbReference type="Proteomes" id="UP000800040">
    <property type="component" value="Unassembled WGS sequence"/>
</dbReference>
<dbReference type="Gene3D" id="1.25.40.20">
    <property type="entry name" value="Ankyrin repeat-containing domain"/>
    <property type="match status" value="1"/>
</dbReference>
<dbReference type="GO" id="GO:0003824">
    <property type="term" value="F:catalytic activity"/>
    <property type="evidence" value="ECO:0007669"/>
    <property type="project" value="InterPro"/>
</dbReference>
<name>A0A6A5K9M9_9PLEO</name>
<dbReference type="Gene3D" id="3.40.50.1580">
    <property type="entry name" value="Nucleoside phosphorylase domain"/>
    <property type="match status" value="1"/>
</dbReference>
<dbReference type="SUPFAM" id="SSF48403">
    <property type="entry name" value="Ankyrin repeat"/>
    <property type="match status" value="1"/>
</dbReference>
<dbReference type="InterPro" id="IPR053137">
    <property type="entry name" value="NLR-like"/>
</dbReference>
<accession>A0A6A5K9M9</accession>
<dbReference type="PANTHER" id="PTHR46082:SF6">
    <property type="entry name" value="AAA+ ATPASE DOMAIN-CONTAINING PROTEIN-RELATED"/>
    <property type="match status" value="1"/>
</dbReference>
<proteinExistence type="predicted"/>
<dbReference type="EMBL" id="ML975411">
    <property type="protein sequence ID" value="KAF1830093.1"/>
    <property type="molecule type" value="Genomic_DNA"/>
</dbReference>
<sequence length="1351" mass="150537">MLASRSGHVDVARLLLATGSVSVQTKNAKGFSSLSLANKNGHLAVVSLLHEYVASHSLARSNADSGYSSKPTQSVDGFAVGTVDADDAKTTYSNFTIPETTKEDYIDEIVGDIAAKVRFDKSNGQLLERIYNVLPELLKGFALSVGCRSQDEKHGNIMVFVYKNRERIVHTLEKALSAPEIEISDIMPLGEQLDRWHESIEDAAYEPPNDENQPSEDLGYDDSGIDDRPGDDRDISKLSEYRGLLFENAAYRWLLESLHRECRLAPATPDYMVEIRQGIVKHLPSSHIVSRCHPAEMFKAIFEVRWDPVAFLQEQGYEGARGDLIETFVTLTGSSTDAQALTCIKYLVQTWPFSGADIMRLVKEVISDRHSQEYACDLLDGTKVKAWISGPLFMVEAIGTAYSVAEVGEQFAWIGSAIRISPSTSEFAYSVPRLEEARIASQSVERLEKGLKAHVRFGITFYVQQDSEQQTKAQCQCWHNMFRNPVIAKGYPIPRRVEPNTGLEMPINMMAGLVGTRHVNVFDGKLFIKGHASMLIPRRRHGDLLLWHFLRLPSGERISYWHEAGPHIAGIDMSHLSSLRHVVGWCSQAKFVAGTKEASYNIGGTVLPKPIEGHGLRGKEVARPDYVPIGDLYTFGSIAEVPINFQSQSLRFFSEKFVVLWDTEDERGWIVNGTTAFLHVLRASIESDRKGVVGSTCLIKTEMMQDAEEPHSADSAMKVLLNPEHRELKIFKNKDGYDTVQDRIEHFVHTFEKIIDHQIRVATASPIDEQRGDDSREPLEGWDFMDLANQGSPLYPCMDTIPTADQSWTEVVRALNAVTLFGVGFGNLIQPQNSCNLCNYWEQLPKNRHYLATLTSDFGVILKLVHRRLDNPQALFHSILRHHPSRPVQPCPCSNGSLPKHAETARILQTQAPAPASHNIYWNRSERLGAVLLGVGPPDARLQLASEGRVSILPIQQPRGYSHRHEAESAPDLSRTQISVRPVTSPMSQPSLKRRSSNYAADQPASERMFNDALSVLDKSRPCQPTGRSEFQIAILCALPIEADAVQVFFDGTWCNYGQHHTDKNTYTVGHIAGHNVVLVHMAGMGKREATVASVFLNHSFEGIKLGLVVGICGGIPYPTLSPPREILLGDVIISTDLVQYDLGKQYPAGFVKKDDHHDNLSRPDGGIRSFLNKIRGRVAHRELARRTASNLEGACKTLDDGSFKYPGLEKDKLYDSSYRHQHQDSADCTNRICARTRSEHPTHTDTDHWIHFGYVASGDTVMKSGEDRDRKAKEEKGILGFEMEGAGAWEEIPTIVIKGACDYADSHKNDDWHWYAAGSAAACMKALLQEWPVFDGGQTAGVSAHKRQRV</sequence>
<evidence type="ECO:0000259" key="2">
    <source>
        <dbReference type="Pfam" id="PF01048"/>
    </source>
</evidence>